<evidence type="ECO:0000256" key="2">
    <source>
        <dbReference type="SAM" id="MobiDB-lite"/>
    </source>
</evidence>
<dbReference type="GO" id="GO:0008684">
    <property type="term" value="F:2-oxopent-4-enoate hydratase activity"/>
    <property type="evidence" value="ECO:0007669"/>
    <property type="project" value="TreeGrafter"/>
</dbReference>
<dbReference type="PANTHER" id="PTHR30143">
    <property type="entry name" value="ACID HYDRATASE"/>
    <property type="match status" value="1"/>
</dbReference>
<dbReference type="SUPFAM" id="SSF56529">
    <property type="entry name" value="FAH"/>
    <property type="match status" value="1"/>
</dbReference>
<evidence type="ECO:0000256" key="1">
    <source>
        <dbReference type="ARBA" id="ARBA00023239"/>
    </source>
</evidence>
<keyword evidence="1" id="KW-0456">Lyase</keyword>
<comment type="caution">
    <text evidence="4">The sequence shown here is derived from an EMBL/GenBank/DDBJ whole genome shotgun (WGS) entry which is preliminary data.</text>
</comment>
<dbReference type="GO" id="GO:0005737">
    <property type="term" value="C:cytoplasm"/>
    <property type="evidence" value="ECO:0007669"/>
    <property type="project" value="TreeGrafter"/>
</dbReference>
<accession>A0A4V2WJK6</accession>
<dbReference type="Gene3D" id="3.90.850.10">
    <property type="entry name" value="Fumarylacetoacetase-like, C-terminal domain"/>
    <property type="match status" value="1"/>
</dbReference>
<dbReference type="Pfam" id="PF01557">
    <property type="entry name" value="FAA_hydrolase"/>
    <property type="match status" value="1"/>
</dbReference>
<dbReference type="InterPro" id="IPR050772">
    <property type="entry name" value="Hydratase-Decarb/MhpD_sf"/>
</dbReference>
<reference evidence="4 5" key="1">
    <citation type="submission" date="2019-03" db="EMBL/GenBank/DDBJ databases">
        <title>Paracraurococcus aquatilis NE82 genome sequence.</title>
        <authorList>
            <person name="Zhao Y."/>
            <person name="Du Z."/>
        </authorList>
    </citation>
    <scope>NUCLEOTIDE SEQUENCE [LARGE SCALE GENOMIC DNA]</scope>
    <source>
        <strain evidence="4 5">NE82</strain>
    </source>
</reference>
<name>A0A4V2WJK6_9PROT</name>
<protein>
    <recommendedName>
        <fullName evidence="3">Fumarylacetoacetase-like C-terminal domain-containing protein</fullName>
    </recommendedName>
</protein>
<evidence type="ECO:0000313" key="4">
    <source>
        <dbReference type="EMBL" id="TCZ54623.1"/>
    </source>
</evidence>
<sequence length="281" mass="29065">MTGGPQGLKLWIGPPDRQGADMQEETTMSTAAEAILAARRARRILAPLGAAAPATPEAGYAAQRAVAEALGAAPPAGFKIGATTRQMQDYLGLSGPAAGFVPRSSLHPDGSEFRFADFLNPGVECEVGVRLGRDLPAGPTSREQAAEAVAEVFPAIEIVERRYGDLAELGTPTLIADQVFHAAGVLGAPVAGWRGLDLGAARGNFHVGGKVVGSGFGRDLLGHPMEALAWLAGSGAARVFGGLKAGQVVWLGSVTPPIWLEGPCEVVAEFDLLGQARLRFV</sequence>
<keyword evidence="5" id="KW-1185">Reference proteome</keyword>
<evidence type="ECO:0000313" key="5">
    <source>
        <dbReference type="Proteomes" id="UP000295023"/>
    </source>
</evidence>
<feature type="domain" description="Fumarylacetoacetase-like C-terminal" evidence="3">
    <location>
        <begin position="95"/>
        <end position="279"/>
    </location>
</feature>
<dbReference type="Proteomes" id="UP000295023">
    <property type="component" value="Unassembled WGS sequence"/>
</dbReference>
<dbReference type="InterPro" id="IPR036663">
    <property type="entry name" value="Fumarylacetoacetase_C_sf"/>
</dbReference>
<proteinExistence type="predicted"/>
<gene>
    <name evidence="4" type="ORF">EXY23_22800</name>
</gene>
<organism evidence="4 5">
    <name type="scientific">Roseicella aquatilis</name>
    <dbReference type="NCBI Taxonomy" id="2527868"/>
    <lineage>
        <taxon>Bacteria</taxon>
        <taxon>Pseudomonadati</taxon>
        <taxon>Pseudomonadota</taxon>
        <taxon>Alphaproteobacteria</taxon>
        <taxon>Acetobacterales</taxon>
        <taxon>Roseomonadaceae</taxon>
        <taxon>Roseicella</taxon>
    </lineage>
</organism>
<feature type="region of interest" description="Disordered" evidence="2">
    <location>
        <begin position="1"/>
        <end position="24"/>
    </location>
</feature>
<dbReference type="EMBL" id="SKBM01000031">
    <property type="protein sequence ID" value="TCZ54623.1"/>
    <property type="molecule type" value="Genomic_DNA"/>
</dbReference>
<dbReference type="OrthoDB" id="9792137at2"/>
<dbReference type="AlphaFoldDB" id="A0A4V2WJK6"/>
<dbReference type="PANTHER" id="PTHR30143:SF0">
    <property type="entry name" value="2-KETO-4-PENTENOATE HYDRATASE"/>
    <property type="match status" value="1"/>
</dbReference>
<evidence type="ECO:0000259" key="3">
    <source>
        <dbReference type="Pfam" id="PF01557"/>
    </source>
</evidence>
<dbReference type="InterPro" id="IPR011234">
    <property type="entry name" value="Fumarylacetoacetase-like_C"/>
</dbReference>